<evidence type="ECO:0000313" key="3">
    <source>
        <dbReference type="RefSeq" id="XP_052128876.1"/>
    </source>
</evidence>
<dbReference type="KEGG" id="foc:127750668"/>
<feature type="domain" description="Transposable element P transposase-like RNase H" evidence="1">
    <location>
        <begin position="19"/>
        <end position="151"/>
    </location>
</feature>
<protein>
    <submittedName>
        <fullName evidence="3">Uncharacterized protein LOC127750668</fullName>
    </submittedName>
</protein>
<sequence length="217" mass="24936">MTIPSEASLKKLLGKVNLQPGICQPFLALLKKKVQCLNARDRQCVLLFDEVFLRGRLFYNIRQNVVNGFENYGQRGRTNYIADHAMVFMVQGLHVKWTQPVAYYFVSKTCPSSMLKLLIEDVIKALFEIGLTVKATVSDQGPTNRTAIAELRQKQGDSIMYSVGGQTLVHIWDMPHILKNIRNNLITSDLEFNQGKVAKWRQLIEFYLYDQVQPILW</sequence>
<evidence type="ECO:0000313" key="2">
    <source>
        <dbReference type="Proteomes" id="UP000504606"/>
    </source>
</evidence>
<name>A0A9C6XRU9_FRAOC</name>
<accession>A0A9C6XRU9</accession>
<dbReference type="GeneID" id="127750668"/>
<dbReference type="RefSeq" id="XP_052128876.1">
    <property type="nucleotide sequence ID" value="XM_052272916.1"/>
</dbReference>
<dbReference type="OrthoDB" id="7474070at2759"/>
<gene>
    <name evidence="3" type="primary">LOC127750668</name>
</gene>
<dbReference type="Proteomes" id="UP000504606">
    <property type="component" value="Unplaced"/>
</dbReference>
<dbReference type="AlphaFoldDB" id="A0A9C6XRU9"/>
<dbReference type="Pfam" id="PF21787">
    <property type="entry name" value="TNP-like_RNaseH_N"/>
    <property type="match status" value="1"/>
</dbReference>
<reference evidence="3" key="1">
    <citation type="submission" date="2025-08" db="UniProtKB">
        <authorList>
            <consortium name="RefSeq"/>
        </authorList>
    </citation>
    <scope>IDENTIFICATION</scope>
    <source>
        <tissue evidence="3">Whole organism</tissue>
    </source>
</reference>
<dbReference type="InterPro" id="IPR048365">
    <property type="entry name" value="TNP-like_RNaseH_N"/>
</dbReference>
<organism evidence="2 3">
    <name type="scientific">Frankliniella occidentalis</name>
    <name type="common">Western flower thrips</name>
    <name type="synonym">Euthrips occidentalis</name>
    <dbReference type="NCBI Taxonomy" id="133901"/>
    <lineage>
        <taxon>Eukaryota</taxon>
        <taxon>Metazoa</taxon>
        <taxon>Ecdysozoa</taxon>
        <taxon>Arthropoda</taxon>
        <taxon>Hexapoda</taxon>
        <taxon>Insecta</taxon>
        <taxon>Pterygota</taxon>
        <taxon>Neoptera</taxon>
        <taxon>Paraneoptera</taxon>
        <taxon>Thysanoptera</taxon>
        <taxon>Terebrantia</taxon>
        <taxon>Thripoidea</taxon>
        <taxon>Thripidae</taxon>
        <taxon>Frankliniella</taxon>
    </lineage>
</organism>
<keyword evidence="2" id="KW-1185">Reference proteome</keyword>
<proteinExistence type="predicted"/>
<evidence type="ECO:0000259" key="1">
    <source>
        <dbReference type="Pfam" id="PF21787"/>
    </source>
</evidence>